<evidence type="ECO:0000313" key="1">
    <source>
        <dbReference type="EMBL" id="OGX80754.1"/>
    </source>
</evidence>
<evidence type="ECO:0000313" key="2">
    <source>
        <dbReference type="Proteomes" id="UP000177506"/>
    </source>
</evidence>
<dbReference type="EMBL" id="MDZA01000459">
    <property type="protein sequence ID" value="OGX80754.1"/>
    <property type="molecule type" value="Genomic_DNA"/>
</dbReference>
<comment type="caution">
    <text evidence="1">The sequence shown here is derived from an EMBL/GenBank/DDBJ whole genome shotgun (WGS) entry which is preliminary data.</text>
</comment>
<dbReference type="OrthoDB" id="1525151at2"/>
<dbReference type="SUPFAM" id="SSF54285">
    <property type="entry name" value="MoaD/ThiS"/>
    <property type="match status" value="1"/>
</dbReference>
<proteinExistence type="predicted"/>
<dbReference type="InterPro" id="IPR003749">
    <property type="entry name" value="ThiS/MoaD-like"/>
</dbReference>
<dbReference type="NCBIfam" id="TIGR01683">
    <property type="entry name" value="thiS"/>
    <property type="match status" value="1"/>
</dbReference>
<dbReference type="InterPro" id="IPR012675">
    <property type="entry name" value="Beta-grasp_dom_sf"/>
</dbReference>
<keyword evidence="2" id="KW-1185">Reference proteome</keyword>
<sequence length="67" mass="7224">MVCYVNNLPHEAAEQQPLQELLAALGLAQPRGLAVALNDAVVPRAEWATRAVQPHDRLTIIRATQGG</sequence>
<dbReference type="InterPro" id="IPR016155">
    <property type="entry name" value="Mopterin_synth/thiamin_S_b"/>
</dbReference>
<dbReference type="PANTHER" id="PTHR34472">
    <property type="entry name" value="SULFUR CARRIER PROTEIN THIS"/>
    <property type="match status" value="1"/>
</dbReference>
<gene>
    <name evidence="1" type="ORF">BEN49_03290</name>
</gene>
<name>A0A1G1SQ61_9BACT</name>
<protein>
    <submittedName>
        <fullName evidence="1">Thiamine biosynthesis protein ThiS</fullName>
    </submittedName>
</protein>
<dbReference type="CDD" id="cd00565">
    <property type="entry name" value="Ubl_ThiS"/>
    <property type="match status" value="1"/>
</dbReference>
<dbReference type="AlphaFoldDB" id="A0A1G1SQ61"/>
<dbReference type="RefSeq" id="WP_070747769.1">
    <property type="nucleotide sequence ID" value="NZ_MDZA01000459.1"/>
</dbReference>
<organism evidence="1 2">
    <name type="scientific">Hymenobacter coccineus</name>
    <dbReference type="NCBI Taxonomy" id="1908235"/>
    <lineage>
        <taxon>Bacteria</taxon>
        <taxon>Pseudomonadati</taxon>
        <taxon>Bacteroidota</taxon>
        <taxon>Cytophagia</taxon>
        <taxon>Cytophagales</taxon>
        <taxon>Hymenobacteraceae</taxon>
        <taxon>Hymenobacter</taxon>
    </lineage>
</organism>
<dbReference type="Gene3D" id="3.10.20.30">
    <property type="match status" value="1"/>
</dbReference>
<dbReference type="InterPro" id="IPR010035">
    <property type="entry name" value="Thi_S"/>
</dbReference>
<dbReference type="Proteomes" id="UP000177506">
    <property type="component" value="Unassembled WGS sequence"/>
</dbReference>
<accession>A0A1G1SQ61</accession>
<dbReference type="Pfam" id="PF02597">
    <property type="entry name" value="ThiS"/>
    <property type="match status" value="1"/>
</dbReference>
<dbReference type="PANTHER" id="PTHR34472:SF1">
    <property type="entry name" value="SULFUR CARRIER PROTEIN THIS"/>
    <property type="match status" value="1"/>
</dbReference>
<reference evidence="1 2" key="1">
    <citation type="submission" date="2016-08" db="EMBL/GenBank/DDBJ databases">
        <title>Hymenobacter coccineus sp. nov., Hymenobacter lapidarius sp. nov. and Hymenobacter glacialis sp. nov., isolated from Antarctic soil.</title>
        <authorList>
            <person name="Sedlacek I."/>
            <person name="Kralova S."/>
            <person name="Kyrova K."/>
            <person name="Maslanova I."/>
            <person name="Stankova E."/>
            <person name="Vrbovska V."/>
            <person name="Nemec M."/>
            <person name="Bartak M."/>
            <person name="Svec P."/>
            <person name="Busse H.-J."/>
            <person name="Pantucek R."/>
        </authorList>
    </citation>
    <scope>NUCLEOTIDE SEQUENCE [LARGE SCALE GENOMIC DNA]</scope>
    <source>
        <strain evidence="1 2">CCM 8649</strain>
    </source>
</reference>